<comment type="subcellular location">
    <subcellularLocation>
        <location evidence="1 4">Nucleus</location>
    </subcellularLocation>
</comment>
<dbReference type="PANTHER" id="PTHR12465">
    <property type="entry name" value="UBIQUITIN SPECIFIC PROTEASE HOMOLOG 49"/>
    <property type="match status" value="1"/>
</dbReference>
<comment type="caution">
    <text evidence="5">The sequence shown here is derived from an EMBL/GenBank/DDBJ whole genome shotgun (WGS) entry which is preliminary data.</text>
</comment>
<keyword evidence="4" id="KW-0804">Transcription</keyword>
<keyword evidence="4" id="KW-0010">Activator</keyword>
<keyword evidence="3 4" id="KW-0539">Nucleus</keyword>
<keyword evidence="4" id="KW-0805">Transcription regulation</keyword>
<comment type="subunit">
    <text evidence="4">Component of the Mediator complex.</text>
</comment>
<dbReference type="InterPro" id="IPR013921">
    <property type="entry name" value="Mediator_Med20"/>
</dbReference>
<proteinExistence type="inferred from homology"/>
<gene>
    <name evidence="4" type="primary">MED20</name>
    <name evidence="5" type="ORF">HPULCUR_000721</name>
</gene>
<dbReference type="PANTHER" id="PTHR12465:SF0">
    <property type="entry name" value="MEDIATOR OF RNA POLYMERASE II TRANSCRIPTION SUBUNIT 20"/>
    <property type="match status" value="1"/>
</dbReference>
<evidence type="ECO:0000256" key="1">
    <source>
        <dbReference type="ARBA" id="ARBA00004123"/>
    </source>
</evidence>
<reference evidence="5 6" key="1">
    <citation type="submission" date="2024-04" db="EMBL/GenBank/DDBJ databases">
        <title>genome sequences of Mucor flavus KT1a and Helicostylum pulchrum KT1b strains isolation_sourced from the surface of a dry-aged beef.</title>
        <authorList>
            <person name="Toyotome T."/>
            <person name="Hosono M."/>
            <person name="Torimaru M."/>
            <person name="Fukuda K."/>
            <person name="Mikami N."/>
        </authorList>
    </citation>
    <scope>NUCLEOTIDE SEQUENCE [LARGE SCALE GENOMIC DNA]</scope>
    <source>
        <strain evidence="5 6">KT1b</strain>
    </source>
</reference>
<keyword evidence="6" id="KW-1185">Reference proteome</keyword>
<evidence type="ECO:0000256" key="4">
    <source>
        <dbReference type="RuleBase" id="RU364152"/>
    </source>
</evidence>
<evidence type="ECO:0000256" key="2">
    <source>
        <dbReference type="ARBA" id="ARBA00010743"/>
    </source>
</evidence>
<sequence>MGVTCLVRWKNATGMRDFTFIAEHVTKTLHGKNTGPWSLSFKVFRDNNQNRRQQIALKDSKLLYQVSLAQQPGHVYCMVDGSVVVEAEKEMEIILSRLKNLWQLRQSVTIEGTSYEIGDFTLRVANILLGSTYKGLLLEIDYHPCSTPNNASDLFREFVESIVPPTAQLSCEYEYNYESVGLSNQEFTTAHTSYQYMMLFKNDGLF</sequence>
<protein>
    <recommendedName>
        <fullName evidence="4">Mediator of RNA polymerase II transcription subunit 20</fullName>
    </recommendedName>
    <alternativeName>
        <fullName evidence="4">Mediator complex subunit 20</fullName>
    </alternativeName>
</protein>
<evidence type="ECO:0000313" key="6">
    <source>
        <dbReference type="Proteomes" id="UP001476247"/>
    </source>
</evidence>
<evidence type="ECO:0000256" key="3">
    <source>
        <dbReference type="ARBA" id="ARBA00023242"/>
    </source>
</evidence>
<organism evidence="5 6">
    <name type="scientific">Helicostylum pulchrum</name>
    <dbReference type="NCBI Taxonomy" id="562976"/>
    <lineage>
        <taxon>Eukaryota</taxon>
        <taxon>Fungi</taxon>
        <taxon>Fungi incertae sedis</taxon>
        <taxon>Mucoromycota</taxon>
        <taxon>Mucoromycotina</taxon>
        <taxon>Mucoromycetes</taxon>
        <taxon>Mucorales</taxon>
        <taxon>Mucorineae</taxon>
        <taxon>Mucoraceae</taxon>
        <taxon>Helicostylum</taxon>
    </lineage>
</organism>
<dbReference type="Proteomes" id="UP001476247">
    <property type="component" value="Unassembled WGS sequence"/>
</dbReference>
<name>A0ABP9XMC6_9FUNG</name>
<dbReference type="EMBL" id="BAABUJ010000004">
    <property type="protein sequence ID" value="GAA5795365.1"/>
    <property type="molecule type" value="Genomic_DNA"/>
</dbReference>
<dbReference type="Gene3D" id="3.30.310.180">
    <property type="match status" value="1"/>
</dbReference>
<comment type="similarity">
    <text evidence="2 4">Belongs to the Mediator complex subunit 20 family.</text>
</comment>
<dbReference type="Pfam" id="PF08612">
    <property type="entry name" value="Med20"/>
    <property type="match status" value="1"/>
</dbReference>
<evidence type="ECO:0000313" key="5">
    <source>
        <dbReference type="EMBL" id="GAA5795365.1"/>
    </source>
</evidence>
<comment type="function">
    <text evidence="4">Component of the Mediator complex, a coactivator involved in the regulated transcription of nearly all RNA polymerase II-dependent genes. Mediator functions as a bridge to convey information from gene-specific regulatory proteins to the basal RNA polymerase II transcription machinery. Mediator is recruited to promoters by direct interactions with regulatory proteins and serves as a scaffold for the assembly of a functional preinitiation complex with RNA polymerase II and the general transcription factors.</text>
</comment>
<accession>A0ABP9XMC6</accession>